<dbReference type="CDD" id="cd00009">
    <property type="entry name" value="AAA"/>
    <property type="match status" value="1"/>
</dbReference>
<evidence type="ECO:0000256" key="2">
    <source>
        <dbReference type="ARBA" id="ARBA00023242"/>
    </source>
</evidence>
<protein>
    <submittedName>
        <fullName evidence="4">Chromosome transmission fidelity protein 18</fullName>
    </submittedName>
</protein>
<reference evidence="4 5" key="1">
    <citation type="submission" date="2016-03" db="EMBL/GenBank/DDBJ databases">
        <title>EvidentialGene: Evidence-directed Construction of Genes on Genomes.</title>
        <authorList>
            <person name="Gilbert D.G."/>
            <person name="Choi J.-H."/>
            <person name="Mockaitis K."/>
            <person name="Colbourne J."/>
            <person name="Pfrender M."/>
        </authorList>
    </citation>
    <scope>NUCLEOTIDE SEQUENCE [LARGE SCALE GENOMIC DNA]</scope>
    <source>
        <strain evidence="4 5">Xinb3</strain>
        <tissue evidence="4">Complete organism</tissue>
    </source>
</reference>
<dbReference type="AlphaFoldDB" id="A0A162CBQ4"/>
<dbReference type="STRING" id="35525.A0A162CBQ4"/>
<dbReference type="SUPFAM" id="SSF52540">
    <property type="entry name" value="P-loop containing nucleoside triphosphate hydrolases"/>
    <property type="match status" value="1"/>
</dbReference>
<dbReference type="Proteomes" id="UP000076858">
    <property type="component" value="Unassembled WGS sequence"/>
</dbReference>
<sequence length="926" mass="105415">MEDEFPDPDEEYEMRYAEEFELMNEFDFEENAAPILPKGNENKVKKSLNFNNAASSGSRPSSSLSDQLATSNETGRKRMQDEMFGSLSDDDELCGKSSNPLKKARNDEIVLDDQTCDSLTESCGEPVAVRVPRPKRYVFRLVPEEPHQSITTHTGQKLFIRLKADESIRQKNFDLNNKNTGNLLKVSVASLKLQMHNEARAKSSLVSDEEFERRLRELEKMDYRSKGAKDDSNVNELTNNSNDSWMELYRPRNYLDLLSEENINRTLLHWLKLWDKAVFNREVKIKAPKIDETLKPQWAQGQKSSVVPGRFENKKKFEKFRTNKQNEGELKEELDSSGRPLQKIVLISGPPGLGKTTLAHVVAKHAGYNPVEMNASDDRNVEAFKLQLEAATQMRSVIGSNPLPNCLIIDEIDGAPAASINFLVSTLTQEGAHNKENNQAKKKKKKGHNLVSRPVICICNDLYTPSLRPLRQAALVLQFPTTNPNRLAQRLLSISKEQEIQVDMSTMLALCEKADYDIRSCLATLYFLKSRRLPLRYSDVMNLNIGLKDNHKSLFQVWQEIFHIPRQKKSQYMGPIEHEGMLPLAPDVDKPLAPNAGNNASMPARFANILHSVHSCGEYDRLLQGVFENYPTIKFKDSYLSSVCTGLDWVCFYDHVNHFIQKNQNYCVFGYLPYTFIALHFQMAAVLSQKIKYPTAQTELNAKVTKNQSIVSTMFQDLKAKVRITNSKENIIQDVIPFSLPIITPTLRPVSAQLYSAEEKEQILRVIGVMISYNLTFRQEKTVDGAYRYCLEPDIEQVAYFDIGTVQRKSLTYSVKQMLAREIELEKLRLYESNLGPVIMPKPLEQIEPPAMKPPPNMAMTLALKPKPIVESCKTATDFFGRPLKTPPKKKNADGSVQTAQNDVWYHFKEGYSNAVRRSVKMADFL</sequence>
<name>A0A162CBQ4_9CRUS</name>
<dbReference type="OrthoDB" id="2195431at2759"/>
<comment type="caution">
    <text evidence="4">The sequence shown here is derived from an EMBL/GenBank/DDBJ whole genome shotgun (WGS) entry which is preliminary data.</text>
</comment>
<dbReference type="EMBL" id="LRGB01001019">
    <property type="protein sequence ID" value="KZS13852.1"/>
    <property type="molecule type" value="Genomic_DNA"/>
</dbReference>
<dbReference type="Gene3D" id="1.10.8.60">
    <property type="match status" value="1"/>
</dbReference>
<comment type="similarity">
    <text evidence="3">Belongs to the activator 1 small subunits family. CTF18 subfamily.</text>
</comment>
<evidence type="ECO:0000313" key="4">
    <source>
        <dbReference type="EMBL" id="KZS13852.1"/>
    </source>
</evidence>
<evidence type="ECO:0000256" key="3">
    <source>
        <dbReference type="ARBA" id="ARBA00043975"/>
    </source>
</evidence>
<proteinExistence type="inferred from homology"/>
<dbReference type="InterPro" id="IPR027417">
    <property type="entry name" value="P-loop_NTPase"/>
</dbReference>
<dbReference type="Gene3D" id="3.40.50.300">
    <property type="entry name" value="P-loop containing nucleotide triphosphate hydrolases"/>
    <property type="match status" value="1"/>
</dbReference>
<evidence type="ECO:0000313" key="5">
    <source>
        <dbReference type="Proteomes" id="UP000076858"/>
    </source>
</evidence>
<dbReference type="GO" id="GO:0005634">
    <property type="term" value="C:nucleus"/>
    <property type="evidence" value="ECO:0007669"/>
    <property type="project" value="UniProtKB-SubCell"/>
</dbReference>
<comment type="subcellular location">
    <subcellularLocation>
        <location evidence="1">Nucleus</location>
    </subcellularLocation>
</comment>
<dbReference type="InterPro" id="IPR053016">
    <property type="entry name" value="CTF18-RFC_complex"/>
</dbReference>
<gene>
    <name evidence="4" type="ORF">APZ42_020922</name>
</gene>
<dbReference type="GO" id="GO:0016887">
    <property type="term" value="F:ATP hydrolysis activity"/>
    <property type="evidence" value="ECO:0007669"/>
    <property type="project" value="InterPro"/>
</dbReference>
<organism evidence="4 5">
    <name type="scientific">Daphnia magna</name>
    <dbReference type="NCBI Taxonomy" id="35525"/>
    <lineage>
        <taxon>Eukaryota</taxon>
        <taxon>Metazoa</taxon>
        <taxon>Ecdysozoa</taxon>
        <taxon>Arthropoda</taxon>
        <taxon>Crustacea</taxon>
        <taxon>Branchiopoda</taxon>
        <taxon>Diplostraca</taxon>
        <taxon>Cladocera</taxon>
        <taxon>Anomopoda</taxon>
        <taxon>Daphniidae</taxon>
        <taxon>Daphnia</taxon>
    </lineage>
</organism>
<keyword evidence="2" id="KW-0539">Nucleus</keyword>
<dbReference type="InterPro" id="IPR003959">
    <property type="entry name" value="ATPase_AAA_core"/>
</dbReference>
<dbReference type="PANTHER" id="PTHR46765">
    <property type="entry name" value="P-LOOP CONTAINING NUCLEOSIDE TRIPHOSPHATE HYDROLASES SUPERFAMILY PROTEIN"/>
    <property type="match status" value="1"/>
</dbReference>
<dbReference type="SMART" id="SM00382">
    <property type="entry name" value="AAA"/>
    <property type="match status" value="1"/>
</dbReference>
<keyword evidence="5" id="KW-1185">Reference proteome</keyword>
<dbReference type="PANTHER" id="PTHR46765:SF1">
    <property type="entry name" value="P-LOOP CONTAINING NUCLEOSIDE TRIPHOSPHATE HYDROLASES SUPERFAMILY PROTEIN"/>
    <property type="match status" value="1"/>
</dbReference>
<dbReference type="Pfam" id="PF00004">
    <property type="entry name" value="AAA"/>
    <property type="match status" value="1"/>
</dbReference>
<accession>A0A162CBQ4</accession>
<evidence type="ECO:0000256" key="1">
    <source>
        <dbReference type="ARBA" id="ARBA00004123"/>
    </source>
</evidence>
<dbReference type="InterPro" id="IPR003593">
    <property type="entry name" value="AAA+_ATPase"/>
</dbReference>
<dbReference type="GO" id="GO:0005524">
    <property type="term" value="F:ATP binding"/>
    <property type="evidence" value="ECO:0007669"/>
    <property type="project" value="InterPro"/>
</dbReference>